<name>A0A2G9QBH3_AQUCT</name>
<feature type="non-terminal residue" evidence="2">
    <location>
        <position position="1"/>
    </location>
</feature>
<dbReference type="GO" id="GO:0006637">
    <property type="term" value="P:acyl-CoA metabolic process"/>
    <property type="evidence" value="ECO:0007669"/>
    <property type="project" value="TreeGrafter"/>
</dbReference>
<proteinExistence type="predicted"/>
<feature type="non-terminal residue" evidence="2">
    <location>
        <position position="73"/>
    </location>
</feature>
<organism evidence="2 3">
    <name type="scientific">Aquarana catesbeiana</name>
    <name type="common">American bullfrog</name>
    <name type="synonym">Rana catesbeiana</name>
    <dbReference type="NCBI Taxonomy" id="8400"/>
    <lineage>
        <taxon>Eukaryota</taxon>
        <taxon>Metazoa</taxon>
        <taxon>Chordata</taxon>
        <taxon>Craniata</taxon>
        <taxon>Vertebrata</taxon>
        <taxon>Euteleostomi</taxon>
        <taxon>Amphibia</taxon>
        <taxon>Batrachia</taxon>
        <taxon>Anura</taxon>
        <taxon>Neobatrachia</taxon>
        <taxon>Ranoidea</taxon>
        <taxon>Ranidae</taxon>
        <taxon>Aquarana</taxon>
    </lineage>
</organism>
<dbReference type="SUPFAM" id="SSF53474">
    <property type="entry name" value="alpha/beta-Hydrolases"/>
    <property type="match status" value="1"/>
</dbReference>
<dbReference type="Proteomes" id="UP000228934">
    <property type="component" value="Unassembled WGS sequence"/>
</dbReference>
<evidence type="ECO:0000259" key="1">
    <source>
        <dbReference type="Pfam" id="PF08840"/>
    </source>
</evidence>
<accession>A0A2G9QBH3</accession>
<dbReference type="EMBL" id="KZ044832">
    <property type="protein sequence ID" value="PIO12521.1"/>
    <property type="molecule type" value="Genomic_DNA"/>
</dbReference>
<dbReference type="InterPro" id="IPR014940">
    <property type="entry name" value="BAAT_C"/>
</dbReference>
<dbReference type="PANTHER" id="PTHR10824">
    <property type="entry name" value="ACYL-COENZYME A THIOESTERASE-RELATED"/>
    <property type="match status" value="1"/>
</dbReference>
<dbReference type="InterPro" id="IPR029058">
    <property type="entry name" value="AB_hydrolase_fold"/>
</dbReference>
<keyword evidence="3" id="KW-1185">Reference proteome</keyword>
<dbReference type="GO" id="GO:0047617">
    <property type="term" value="F:fatty acyl-CoA hydrolase activity"/>
    <property type="evidence" value="ECO:0007669"/>
    <property type="project" value="TreeGrafter"/>
</dbReference>
<gene>
    <name evidence="2" type="ORF">AB205_0060840</name>
</gene>
<dbReference type="AlphaFoldDB" id="A0A2G9QBH3"/>
<evidence type="ECO:0000313" key="3">
    <source>
        <dbReference type="Proteomes" id="UP000228934"/>
    </source>
</evidence>
<sequence length="73" mass="8210">PGPFPGVIEIQGTGGGLLEYKASLLASRGFATMALAYYNYEDLPKQMKDFRLEYFEEAVNYMLQHPKAKSIFS</sequence>
<protein>
    <recommendedName>
        <fullName evidence="1">BAAT/Acyl-CoA thioester hydrolase C-terminal domain-containing protein</fullName>
    </recommendedName>
</protein>
<dbReference type="GO" id="GO:0006631">
    <property type="term" value="P:fatty acid metabolic process"/>
    <property type="evidence" value="ECO:0007669"/>
    <property type="project" value="TreeGrafter"/>
</dbReference>
<dbReference type="Gene3D" id="3.40.50.1820">
    <property type="entry name" value="alpha/beta hydrolase"/>
    <property type="match status" value="1"/>
</dbReference>
<feature type="domain" description="BAAT/Acyl-CoA thioester hydrolase C-terminal" evidence="1">
    <location>
        <begin position="51"/>
        <end position="69"/>
    </location>
</feature>
<evidence type="ECO:0000313" key="2">
    <source>
        <dbReference type="EMBL" id="PIO12521.1"/>
    </source>
</evidence>
<reference evidence="3" key="1">
    <citation type="journal article" date="2017" name="Nat. Commun.">
        <title>The North American bullfrog draft genome provides insight into hormonal regulation of long noncoding RNA.</title>
        <authorList>
            <person name="Hammond S.A."/>
            <person name="Warren R.L."/>
            <person name="Vandervalk B.P."/>
            <person name="Kucuk E."/>
            <person name="Khan H."/>
            <person name="Gibb E.A."/>
            <person name="Pandoh P."/>
            <person name="Kirk H."/>
            <person name="Zhao Y."/>
            <person name="Jones M."/>
            <person name="Mungall A.J."/>
            <person name="Coope R."/>
            <person name="Pleasance S."/>
            <person name="Moore R.A."/>
            <person name="Holt R.A."/>
            <person name="Round J.M."/>
            <person name="Ohora S."/>
            <person name="Walle B.V."/>
            <person name="Veldhoen N."/>
            <person name="Helbing C.C."/>
            <person name="Birol I."/>
        </authorList>
    </citation>
    <scope>NUCLEOTIDE SEQUENCE [LARGE SCALE GENOMIC DNA]</scope>
</reference>
<dbReference type="OrthoDB" id="6347013at2759"/>
<dbReference type="Pfam" id="PF08840">
    <property type="entry name" value="BAAT_C"/>
    <property type="match status" value="1"/>
</dbReference>
<dbReference type="PANTHER" id="PTHR10824:SF17">
    <property type="entry name" value="ACYL-COENZYME A THIOESTERASE 6"/>
    <property type="match status" value="1"/>
</dbReference>